<dbReference type="AlphaFoldDB" id="A0AAX1NF18"/>
<reference evidence="1 2" key="1">
    <citation type="submission" date="2021-05" db="EMBL/GenBank/DDBJ databases">
        <title>Comparative genomic studies on the polysaccharide-degrading batcterial strains of the Flammeovirga genus.</title>
        <authorList>
            <person name="Zewei F."/>
            <person name="Zheng Z."/>
            <person name="Yu L."/>
            <person name="Ruyue G."/>
            <person name="Yanhong M."/>
            <person name="Yuanyuan C."/>
            <person name="Jingyan G."/>
            <person name="Wenjun H."/>
        </authorList>
    </citation>
    <scope>NUCLEOTIDE SEQUENCE [LARGE SCALE GENOMIC DNA]</scope>
    <source>
        <strain evidence="1 2">NBRC:100898</strain>
    </source>
</reference>
<dbReference type="InterPro" id="IPR000801">
    <property type="entry name" value="Esterase-like"/>
</dbReference>
<organism evidence="1 2">
    <name type="scientific">Flammeovirga yaeyamensis</name>
    <dbReference type="NCBI Taxonomy" id="367791"/>
    <lineage>
        <taxon>Bacteria</taxon>
        <taxon>Pseudomonadati</taxon>
        <taxon>Bacteroidota</taxon>
        <taxon>Cytophagia</taxon>
        <taxon>Cytophagales</taxon>
        <taxon>Flammeovirgaceae</taxon>
        <taxon>Flammeovirga</taxon>
    </lineage>
</organism>
<dbReference type="Pfam" id="PF00756">
    <property type="entry name" value="Esterase"/>
    <property type="match status" value="1"/>
</dbReference>
<dbReference type="Gene3D" id="3.40.50.1820">
    <property type="entry name" value="alpha/beta hydrolase"/>
    <property type="match status" value="1"/>
</dbReference>
<evidence type="ECO:0008006" key="3">
    <source>
        <dbReference type="Google" id="ProtNLM"/>
    </source>
</evidence>
<dbReference type="EMBL" id="CP076133">
    <property type="protein sequence ID" value="QWG05471.1"/>
    <property type="molecule type" value="Genomic_DNA"/>
</dbReference>
<dbReference type="PANTHER" id="PTHR48098">
    <property type="entry name" value="ENTEROCHELIN ESTERASE-RELATED"/>
    <property type="match status" value="1"/>
</dbReference>
<keyword evidence="2" id="KW-1185">Reference proteome</keyword>
<accession>A0AAX1NF18</accession>
<protein>
    <recommendedName>
        <fullName evidence="3">Esterase</fullName>
    </recommendedName>
</protein>
<dbReference type="RefSeq" id="WP_169661878.1">
    <property type="nucleotide sequence ID" value="NZ_CP076133.1"/>
</dbReference>
<gene>
    <name evidence="1" type="ORF">KMW28_23925</name>
</gene>
<dbReference type="KEGG" id="fya:KMW28_23925"/>
<dbReference type="InterPro" id="IPR029058">
    <property type="entry name" value="AB_hydrolase_fold"/>
</dbReference>
<dbReference type="PANTHER" id="PTHR48098:SF6">
    <property type="entry name" value="FERRI-BACILLIBACTIN ESTERASE BESA"/>
    <property type="match status" value="1"/>
</dbReference>
<dbReference type="Proteomes" id="UP000678679">
    <property type="component" value="Chromosome 2"/>
</dbReference>
<name>A0AAX1NF18_9BACT</name>
<sequence>MRTCKLLLFLLLSYQTFSQTKTTDLVLGEKLKFPSEILSDTIECWIRVPDQFTNAQTKIDSIALLMLLDGDEYFRMSSDIAELYEWSKKMPLTIIVGLPSTGESRYKYYTPTNVKSNKSVQDSLLYAQTGHFSDYEQALKKELIPALEKLYNVKFNAKTIFGHSNGGIGALSFYTSKEKVFDKFIVASPALLWDDYYLQKQIDDQKRTESIYLTLGTNGWDYSLESYKVICEKLSKTNKNFKFQVNPQESHATNGLRSLLDGLYYVNLKGKEVQ</sequence>
<proteinExistence type="predicted"/>
<dbReference type="InterPro" id="IPR050583">
    <property type="entry name" value="Mycobacterial_A85_antigen"/>
</dbReference>
<evidence type="ECO:0000313" key="2">
    <source>
        <dbReference type="Proteomes" id="UP000678679"/>
    </source>
</evidence>
<evidence type="ECO:0000313" key="1">
    <source>
        <dbReference type="EMBL" id="QWG05471.1"/>
    </source>
</evidence>
<dbReference type="SUPFAM" id="SSF53474">
    <property type="entry name" value="alpha/beta-Hydrolases"/>
    <property type="match status" value="1"/>
</dbReference>